<reference evidence="1 2" key="2">
    <citation type="submission" date="2018-08" db="EMBL/GenBank/DDBJ databases">
        <authorList>
            <person name="Laetsch R D."/>
            <person name="Stevens L."/>
            <person name="Kumar S."/>
            <person name="Blaxter L. M."/>
        </authorList>
    </citation>
    <scope>NUCLEOTIDE SEQUENCE [LARGE SCALE GENOMIC DNA]</scope>
</reference>
<dbReference type="OrthoDB" id="10640597at2759"/>
<sequence length="130" mass="14519">MLLVVDTHACDQSNYAVIIPDEPIENSTLKDGIHIPSDKVAGLESLYLMRKNISVDWFGKGATEVVSTEIIGMEKRILNYAKIRNLHRMPSLHRSIGSIDQLSSAEMPGRRTKKAKDRITMQTCVTHSPS</sequence>
<name>A0A182E3X6_ONCOC</name>
<evidence type="ECO:0000313" key="1">
    <source>
        <dbReference type="EMBL" id="VDK66833.1"/>
    </source>
</evidence>
<dbReference type="Proteomes" id="UP000271087">
    <property type="component" value="Unassembled WGS sequence"/>
</dbReference>
<dbReference type="EMBL" id="UYRW01000446">
    <property type="protein sequence ID" value="VDK66833.1"/>
    <property type="molecule type" value="Genomic_DNA"/>
</dbReference>
<organism evidence="3">
    <name type="scientific">Onchocerca ochengi</name>
    <name type="common">Filarial nematode worm</name>
    <dbReference type="NCBI Taxonomy" id="42157"/>
    <lineage>
        <taxon>Eukaryota</taxon>
        <taxon>Metazoa</taxon>
        <taxon>Ecdysozoa</taxon>
        <taxon>Nematoda</taxon>
        <taxon>Chromadorea</taxon>
        <taxon>Rhabditida</taxon>
        <taxon>Spirurina</taxon>
        <taxon>Spiruromorpha</taxon>
        <taxon>Filarioidea</taxon>
        <taxon>Onchocercidae</taxon>
        <taxon>Onchocerca</taxon>
    </lineage>
</organism>
<evidence type="ECO:0000313" key="3">
    <source>
        <dbReference type="WBParaSite" id="nOo.2.0.1.t02689-RA"/>
    </source>
</evidence>
<gene>
    <name evidence="1" type="ORF">NOO_LOCUS2689</name>
</gene>
<protein>
    <submittedName>
        <fullName evidence="3">Transposase</fullName>
    </submittedName>
</protein>
<dbReference type="WBParaSite" id="nOo.2.0.1.t02689-RA">
    <property type="protein sequence ID" value="nOo.2.0.1.t02689-RA"/>
    <property type="gene ID" value="nOo.2.0.1.g02689"/>
</dbReference>
<proteinExistence type="predicted"/>
<accession>A0A182E3X6</accession>
<evidence type="ECO:0000313" key="2">
    <source>
        <dbReference type="Proteomes" id="UP000271087"/>
    </source>
</evidence>
<reference evidence="3" key="1">
    <citation type="submission" date="2016-06" db="UniProtKB">
        <authorList>
            <consortium name="WormBaseParasite"/>
        </authorList>
    </citation>
    <scope>IDENTIFICATION</scope>
</reference>
<keyword evidence="2" id="KW-1185">Reference proteome</keyword>
<dbReference type="AlphaFoldDB" id="A0A182E3X6"/>